<proteinExistence type="predicted"/>
<dbReference type="EMBL" id="JAVHJS010000015">
    <property type="protein sequence ID" value="KAK2834092.1"/>
    <property type="molecule type" value="Genomic_DNA"/>
</dbReference>
<protein>
    <submittedName>
        <fullName evidence="2">Uncharacterized protein</fullName>
    </submittedName>
</protein>
<accession>A0AA88MAA2</accession>
<reference evidence="2" key="1">
    <citation type="submission" date="2023-08" db="EMBL/GenBank/DDBJ databases">
        <title>Pelteobagrus vachellii genome.</title>
        <authorList>
            <person name="Liu H."/>
        </authorList>
    </citation>
    <scope>NUCLEOTIDE SEQUENCE</scope>
    <source>
        <strain evidence="2">PRFRI_2022a</strain>
        <tissue evidence="2">Muscle</tissue>
    </source>
</reference>
<dbReference type="AlphaFoldDB" id="A0AA88MAA2"/>
<feature type="compositionally biased region" description="Basic and acidic residues" evidence="1">
    <location>
        <begin position="182"/>
        <end position="205"/>
    </location>
</feature>
<evidence type="ECO:0000313" key="2">
    <source>
        <dbReference type="EMBL" id="KAK2834092.1"/>
    </source>
</evidence>
<evidence type="ECO:0000313" key="3">
    <source>
        <dbReference type="Proteomes" id="UP001187315"/>
    </source>
</evidence>
<evidence type="ECO:0000256" key="1">
    <source>
        <dbReference type="SAM" id="MobiDB-lite"/>
    </source>
</evidence>
<name>A0AA88MAA2_TACVA</name>
<gene>
    <name evidence="2" type="ORF">Q7C36_014793</name>
</gene>
<sequence length="256" mass="27555">MASDEAVMLTCHATTSALPLQGCAGNGRPSHTPVLHLSAAPAGEAPVPSPALLTSSSSHDGFFPSAASPVHKICLRARSAERQKKMENFENFSPRRPLKLATINIELPLELDLELSSHGKAHLLTVNQITVGQKLVKIKLDHQIHFSTDISQSNQNITSIQSACGLVSIGQSEGHKSVRSKLRWDRQPDEDQSKSAEGLKDDEGKPAASGAAPRQQGIEKVLEKPSSGNLVGKVWEAAVERESRTMDVYSIQEAAF</sequence>
<feature type="region of interest" description="Disordered" evidence="1">
    <location>
        <begin position="177"/>
        <end position="224"/>
    </location>
</feature>
<keyword evidence="3" id="KW-1185">Reference proteome</keyword>
<organism evidence="2 3">
    <name type="scientific">Tachysurus vachellii</name>
    <name type="common">Darkbarbel catfish</name>
    <name type="synonym">Pelteobagrus vachellii</name>
    <dbReference type="NCBI Taxonomy" id="175792"/>
    <lineage>
        <taxon>Eukaryota</taxon>
        <taxon>Metazoa</taxon>
        <taxon>Chordata</taxon>
        <taxon>Craniata</taxon>
        <taxon>Vertebrata</taxon>
        <taxon>Euteleostomi</taxon>
        <taxon>Actinopterygii</taxon>
        <taxon>Neopterygii</taxon>
        <taxon>Teleostei</taxon>
        <taxon>Ostariophysi</taxon>
        <taxon>Siluriformes</taxon>
        <taxon>Bagridae</taxon>
        <taxon>Tachysurus</taxon>
    </lineage>
</organism>
<dbReference type="Proteomes" id="UP001187315">
    <property type="component" value="Unassembled WGS sequence"/>
</dbReference>
<comment type="caution">
    <text evidence="2">The sequence shown here is derived from an EMBL/GenBank/DDBJ whole genome shotgun (WGS) entry which is preliminary data.</text>
</comment>